<name>A0A6C0AED3_9ZZZZ</name>
<reference evidence="1" key="1">
    <citation type="journal article" date="2020" name="Nature">
        <title>Giant virus diversity and host interactions through global metagenomics.</title>
        <authorList>
            <person name="Schulz F."/>
            <person name="Roux S."/>
            <person name="Paez-Espino D."/>
            <person name="Jungbluth S."/>
            <person name="Walsh D.A."/>
            <person name="Denef V.J."/>
            <person name="McMahon K.D."/>
            <person name="Konstantinidis K.T."/>
            <person name="Eloe-Fadrosh E.A."/>
            <person name="Kyrpides N.C."/>
            <person name="Woyke T."/>
        </authorList>
    </citation>
    <scope>NUCLEOTIDE SEQUENCE</scope>
    <source>
        <strain evidence="1">GVMAG-S-1021933-23</strain>
    </source>
</reference>
<protein>
    <submittedName>
        <fullName evidence="1">Uncharacterized protein</fullName>
    </submittedName>
</protein>
<dbReference type="AlphaFoldDB" id="A0A6C0AED3"/>
<organism evidence="1">
    <name type="scientific">viral metagenome</name>
    <dbReference type="NCBI Taxonomy" id="1070528"/>
    <lineage>
        <taxon>unclassified sequences</taxon>
        <taxon>metagenomes</taxon>
        <taxon>organismal metagenomes</taxon>
    </lineage>
</organism>
<accession>A0A6C0AED3</accession>
<dbReference type="EMBL" id="MN740593">
    <property type="protein sequence ID" value="QHS77803.1"/>
    <property type="molecule type" value="Genomic_DNA"/>
</dbReference>
<evidence type="ECO:0000313" key="1">
    <source>
        <dbReference type="EMBL" id="QHS77803.1"/>
    </source>
</evidence>
<proteinExistence type="predicted"/>
<sequence length="186" mass="22452">MGRSRNYFILNIYFYKFKMTHKIIQAELDLYMEKIKIYKNDFIDTVNKGKPCFCKYLILFRFLQNLILNIKFKKVCRIKYFEVHFSDINNHVLFIAKIILNGNKVKNNLENVDVKKYFKKYLNNKLKNFSSKKKYFLDYINFKKTENWHYLKNNNGLFSARYTPDTTTIIEPTISNPKYLIGVSLL</sequence>